<organism evidence="2 3">
    <name type="scientific">Idiomarina fontislapidosi</name>
    <dbReference type="NCBI Taxonomy" id="263723"/>
    <lineage>
        <taxon>Bacteria</taxon>
        <taxon>Pseudomonadati</taxon>
        <taxon>Pseudomonadota</taxon>
        <taxon>Gammaproteobacteria</taxon>
        <taxon>Alteromonadales</taxon>
        <taxon>Idiomarinaceae</taxon>
        <taxon>Idiomarina</taxon>
    </lineage>
</organism>
<accession>A0A432Y2E8</accession>
<dbReference type="InterPro" id="IPR001347">
    <property type="entry name" value="SIS_dom"/>
</dbReference>
<protein>
    <submittedName>
        <fullName evidence="2">Phosphoheptose isomerase</fullName>
    </submittedName>
</protein>
<dbReference type="PANTHER" id="PTHR30390:SF6">
    <property type="entry name" value="DNAA INITIATOR-ASSOCIATING PROTEIN DIAA"/>
    <property type="match status" value="1"/>
</dbReference>
<dbReference type="AlphaFoldDB" id="A0A432Y2E8"/>
<dbReference type="InterPro" id="IPR035461">
    <property type="entry name" value="GmhA/DiaA"/>
</dbReference>
<dbReference type="GO" id="GO:1901135">
    <property type="term" value="P:carbohydrate derivative metabolic process"/>
    <property type="evidence" value="ECO:0007669"/>
    <property type="project" value="InterPro"/>
</dbReference>
<dbReference type="Proteomes" id="UP000287330">
    <property type="component" value="Unassembled WGS sequence"/>
</dbReference>
<dbReference type="OrthoDB" id="9810929at2"/>
<dbReference type="InterPro" id="IPR046348">
    <property type="entry name" value="SIS_dom_sf"/>
</dbReference>
<feature type="domain" description="SIS" evidence="1">
    <location>
        <begin position="35"/>
        <end position="178"/>
    </location>
</feature>
<dbReference type="PROSITE" id="PS51464">
    <property type="entry name" value="SIS"/>
    <property type="match status" value="1"/>
</dbReference>
<sequence>MNEERIKALFTESIQTQISAIESLSEHIEDCVDLLVNSLLAGQRLFVCGSGASHMLAEHFARVMNIGYKIERPAFPVIALNQYAQAQVASLAQAGDLLLVFATRESDDSALIETMETALSRNMIMIAITGQQNDMVSGLLGANDLELQIPSLNESRVLEQQLLISQCISELVENTIFPQEHD</sequence>
<dbReference type="GO" id="GO:0016853">
    <property type="term" value="F:isomerase activity"/>
    <property type="evidence" value="ECO:0007669"/>
    <property type="project" value="UniProtKB-KW"/>
</dbReference>
<evidence type="ECO:0000259" key="1">
    <source>
        <dbReference type="PROSITE" id="PS51464"/>
    </source>
</evidence>
<dbReference type="EMBL" id="PIPV01000004">
    <property type="protein sequence ID" value="RUO55133.1"/>
    <property type="molecule type" value="Genomic_DNA"/>
</dbReference>
<dbReference type="CDD" id="cd05006">
    <property type="entry name" value="SIS_GmhA"/>
    <property type="match status" value="1"/>
</dbReference>
<dbReference type="Gene3D" id="3.40.50.10490">
    <property type="entry name" value="Glucose-6-phosphate isomerase like protein, domain 1"/>
    <property type="match status" value="1"/>
</dbReference>
<evidence type="ECO:0000313" key="2">
    <source>
        <dbReference type="EMBL" id="RUO55133.1"/>
    </source>
</evidence>
<evidence type="ECO:0000313" key="3">
    <source>
        <dbReference type="Proteomes" id="UP000287330"/>
    </source>
</evidence>
<keyword evidence="3" id="KW-1185">Reference proteome</keyword>
<comment type="caution">
    <text evidence="2">The sequence shown here is derived from an EMBL/GenBank/DDBJ whole genome shotgun (WGS) entry which is preliminary data.</text>
</comment>
<dbReference type="InterPro" id="IPR050099">
    <property type="entry name" value="SIS_GmhA/DiaA_subfam"/>
</dbReference>
<dbReference type="RefSeq" id="WP_110574175.1">
    <property type="nucleotide sequence ID" value="NZ_PIPV01000004.1"/>
</dbReference>
<dbReference type="PANTHER" id="PTHR30390">
    <property type="entry name" value="SEDOHEPTULOSE 7-PHOSPHATE ISOMERASE / DNAA INITIATOR-ASSOCIATING FACTOR FOR REPLICATION INITIATION"/>
    <property type="match status" value="1"/>
</dbReference>
<proteinExistence type="predicted"/>
<keyword evidence="2" id="KW-0413">Isomerase</keyword>
<reference evidence="3" key="1">
    <citation type="journal article" date="2018" name="Front. Microbiol.">
        <title>Genome-Based Analysis Reveals the Taxonomy and Diversity of the Family Idiomarinaceae.</title>
        <authorList>
            <person name="Liu Y."/>
            <person name="Lai Q."/>
            <person name="Shao Z."/>
        </authorList>
    </citation>
    <scope>NUCLEOTIDE SEQUENCE [LARGE SCALE GENOMIC DNA]</scope>
    <source>
        <strain evidence="3">F23</strain>
    </source>
</reference>
<dbReference type="GO" id="GO:0097367">
    <property type="term" value="F:carbohydrate derivative binding"/>
    <property type="evidence" value="ECO:0007669"/>
    <property type="project" value="InterPro"/>
</dbReference>
<dbReference type="Pfam" id="PF13580">
    <property type="entry name" value="SIS_2"/>
    <property type="match status" value="1"/>
</dbReference>
<gene>
    <name evidence="2" type="ORF">CWE25_07075</name>
</gene>
<name>A0A432Y2E8_9GAMM</name>
<dbReference type="SUPFAM" id="SSF53697">
    <property type="entry name" value="SIS domain"/>
    <property type="match status" value="1"/>
</dbReference>